<sequence length="362" mass="39847">KYEVSGQILSLVPFDESTNPSVVNISWAWVTEYVSFESTKAKKASGSDTSARMRHLSVTSDGRLVLPLTSTDSKQATLEEILKIPPTGDKDSEKTWVFSNAQLEALGAILCDRVKEEEVRLKIPTFGMVKEGRYPYEATITNSEPHFLPKITHTFPSIAAPAAKDSRRPCLICEKSIAGPERQNHVGKHIFCSQQGIKEPNILTTVAAKYPCGFCGQEMSTSKCTISIAALKSSAAKPCTNAPLVCNLCSETHWKYNMLQHLQERHPTWDKTMDPSSLSVLRAKLAISQEEESRLRPQSSQPAASSQADTTRNKRRLEDVAVTPSRARVLKVARPSRGVQQKTVGATSNSVISQAEDIDVFT</sequence>
<evidence type="ECO:0008006" key="4">
    <source>
        <dbReference type="Google" id="ProtNLM"/>
    </source>
</evidence>
<evidence type="ECO:0000313" key="3">
    <source>
        <dbReference type="Proteomes" id="UP001362999"/>
    </source>
</evidence>
<feature type="region of interest" description="Disordered" evidence="1">
    <location>
        <begin position="289"/>
        <end position="322"/>
    </location>
</feature>
<organism evidence="2 3">
    <name type="scientific">Favolaschia claudopus</name>
    <dbReference type="NCBI Taxonomy" id="2862362"/>
    <lineage>
        <taxon>Eukaryota</taxon>
        <taxon>Fungi</taxon>
        <taxon>Dikarya</taxon>
        <taxon>Basidiomycota</taxon>
        <taxon>Agaricomycotina</taxon>
        <taxon>Agaricomycetes</taxon>
        <taxon>Agaricomycetidae</taxon>
        <taxon>Agaricales</taxon>
        <taxon>Marasmiineae</taxon>
        <taxon>Mycenaceae</taxon>
        <taxon>Favolaschia</taxon>
    </lineage>
</organism>
<accession>A0AAW0DS99</accession>
<dbReference type="EMBL" id="JAWWNJ010000005">
    <property type="protein sequence ID" value="KAK7055697.1"/>
    <property type="molecule type" value="Genomic_DNA"/>
</dbReference>
<feature type="non-terminal residue" evidence="2">
    <location>
        <position position="1"/>
    </location>
</feature>
<protein>
    <recommendedName>
        <fullName evidence="4">C2H2-type domain-containing protein</fullName>
    </recommendedName>
</protein>
<comment type="caution">
    <text evidence="2">The sequence shown here is derived from an EMBL/GenBank/DDBJ whole genome shotgun (WGS) entry which is preliminary data.</text>
</comment>
<proteinExistence type="predicted"/>
<name>A0AAW0DS99_9AGAR</name>
<dbReference type="AlphaFoldDB" id="A0AAW0DS99"/>
<dbReference type="Proteomes" id="UP001362999">
    <property type="component" value="Unassembled WGS sequence"/>
</dbReference>
<evidence type="ECO:0000313" key="2">
    <source>
        <dbReference type="EMBL" id="KAK7055697.1"/>
    </source>
</evidence>
<feature type="compositionally biased region" description="Low complexity" evidence="1">
    <location>
        <begin position="297"/>
        <end position="308"/>
    </location>
</feature>
<reference evidence="2 3" key="1">
    <citation type="journal article" date="2024" name="J Genomics">
        <title>Draft genome sequencing and assembly of Favolaschia claudopus CIRM-BRFM 2984 isolated from oak limbs.</title>
        <authorList>
            <person name="Navarro D."/>
            <person name="Drula E."/>
            <person name="Chaduli D."/>
            <person name="Cazenave R."/>
            <person name="Ahrendt S."/>
            <person name="Wang J."/>
            <person name="Lipzen A."/>
            <person name="Daum C."/>
            <person name="Barry K."/>
            <person name="Grigoriev I.V."/>
            <person name="Favel A."/>
            <person name="Rosso M.N."/>
            <person name="Martin F."/>
        </authorList>
    </citation>
    <scope>NUCLEOTIDE SEQUENCE [LARGE SCALE GENOMIC DNA]</scope>
    <source>
        <strain evidence="2 3">CIRM-BRFM 2984</strain>
    </source>
</reference>
<evidence type="ECO:0000256" key="1">
    <source>
        <dbReference type="SAM" id="MobiDB-lite"/>
    </source>
</evidence>
<gene>
    <name evidence="2" type="ORF">R3P38DRAFT_3565250</name>
</gene>
<keyword evidence="3" id="KW-1185">Reference proteome</keyword>